<reference evidence="5 6" key="1">
    <citation type="submission" date="2018-07" db="EMBL/GenBank/DDBJ databases">
        <title>Genomic and Epidemiologic Investigation of an Indolent Hospital Outbreak.</title>
        <authorList>
            <person name="Johnson R.C."/>
            <person name="Deming C."/>
            <person name="Conlan S."/>
            <person name="Zellmer C.J."/>
            <person name="Michelin A.V."/>
            <person name="Lee-Lin S."/>
            <person name="Thomas P.J."/>
            <person name="Park M."/>
            <person name="Weingarten R.A."/>
            <person name="Less J."/>
            <person name="Dekker J.P."/>
            <person name="Frank K.M."/>
            <person name="Musser K.A."/>
            <person name="Mcquiston J.R."/>
            <person name="Henderson D.K."/>
            <person name="Lau A.F."/>
            <person name="Palmore T.N."/>
            <person name="Segre J.A."/>
        </authorList>
    </citation>
    <scope>NUCLEOTIDE SEQUENCE [LARGE SCALE GENOMIC DNA]</scope>
    <source>
        <strain evidence="5 6">SK-NIH.Env6_1116</strain>
    </source>
</reference>
<dbReference type="Proteomes" id="UP000287401">
    <property type="component" value="Unassembled WGS sequence"/>
</dbReference>
<evidence type="ECO:0008006" key="8">
    <source>
        <dbReference type="Google" id="ProtNLM"/>
    </source>
</evidence>
<dbReference type="EMBL" id="JAOCKX010000031">
    <property type="protein sequence ID" value="MDH2133229.1"/>
    <property type="molecule type" value="Genomic_DNA"/>
</dbReference>
<sequence>MKVFLVQLTLGLTLLGSSVVVDAQAPAADAKLDRNDPNAVRCRRLEVTGSLVRKERVCKTNAEWRAISEQQNRDADDMITRSRAGMNPNG</sequence>
<feature type="signal peptide" evidence="2">
    <location>
        <begin position="1"/>
        <end position="23"/>
    </location>
</feature>
<feature type="chain" id="PRO_5040595997" description="Secreted protein" evidence="2">
    <location>
        <begin position="24"/>
        <end position="90"/>
    </location>
</feature>
<evidence type="ECO:0000313" key="4">
    <source>
        <dbReference type="EMBL" id="QNG47891.1"/>
    </source>
</evidence>
<dbReference type="RefSeq" id="WP_004209319.1">
    <property type="nucleotide sequence ID" value="NZ_CP115456.1"/>
</dbReference>
<dbReference type="Proteomes" id="UP001162318">
    <property type="component" value="Unassembled WGS sequence"/>
</dbReference>
<name>A0A430BSP5_SPHYA</name>
<evidence type="ECO:0000313" key="6">
    <source>
        <dbReference type="Proteomes" id="UP000287401"/>
    </source>
</evidence>
<protein>
    <recommendedName>
        <fullName evidence="8">Secreted protein</fullName>
    </recommendedName>
</protein>
<keyword evidence="2" id="KW-0732">Signal</keyword>
<evidence type="ECO:0000256" key="1">
    <source>
        <dbReference type="SAM" id="MobiDB-lite"/>
    </source>
</evidence>
<evidence type="ECO:0000313" key="5">
    <source>
        <dbReference type="EMBL" id="RSU55784.1"/>
    </source>
</evidence>
<organism evidence="5 6">
    <name type="scientific">Sphingobium yanoikuyae</name>
    <name type="common">Sphingomonas yanoikuyae</name>
    <dbReference type="NCBI Taxonomy" id="13690"/>
    <lineage>
        <taxon>Bacteria</taxon>
        <taxon>Pseudomonadati</taxon>
        <taxon>Pseudomonadota</taxon>
        <taxon>Alphaproteobacteria</taxon>
        <taxon>Sphingomonadales</taxon>
        <taxon>Sphingomonadaceae</taxon>
        <taxon>Sphingobium</taxon>
    </lineage>
</organism>
<reference evidence="4 7" key="2">
    <citation type="submission" date="2020-07" db="EMBL/GenBank/DDBJ databases">
        <title>Whole genome sequence of Sphingobium yanoikuyae A3.</title>
        <authorList>
            <person name="Han S.-S."/>
        </authorList>
    </citation>
    <scope>NUCLEOTIDE SEQUENCE [LARGE SCALE GENOMIC DNA]</scope>
    <source>
        <strain evidence="4 7">A3</strain>
    </source>
</reference>
<gene>
    <name evidence="5" type="ORF">DAH51_15360</name>
    <name evidence="4" type="ORF">H3V42_10065</name>
    <name evidence="3" type="ORF">N5J77_19025</name>
</gene>
<dbReference type="AlphaFoldDB" id="A0A430BSP5"/>
<accession>A0A430BSP5</accession>
<reference evidence="3" key="3">
    <citation type="submission" date="2022-09" db="EMBL/GenBank/DDBJ databases">
        <title>Intensive care unit water sources are persistently colonized with multi-drug resistant bacteria and are the site of extensive horizontal gene transfer of antibiotic resistance genes.</title>
        <authorList>
            <person name="Diorio-Toth L."/>
        </authorList>
    </citation>
    <scope>NUCLEOTIDE SEQUENCE</scope>
    <source>
        <strain evidence="3">GD03659</strain>
    </source>
</reference>
<dbReference type="EMBL" id="CP060122">
    <property type="protein sequence ID" value="QNG47891.1"/>
    <property type="molecule type" value="Genomic_DNA"/>
</dbReference>
<feature type="region of interest" description="Disordered" evidence="1">
    <location>
        <begin position="69"/>
        <end position="90"/>
    </location>
</feature>
<evidence type="ECO:0000313" key="3">
    <source>
        <dbReference type="EMBL" id="MDH2133229.1"/>
    </source>
</evidence>
<evidence type="ECO:0000256" key="2">
    <source>
        <dbReference type="SAM" id="SignalP"/>
    </source>
</evidence>
<evidence type="ECO:0000313" key="7">
    <source>
        <dbReference type="Proteomes" id="UP000515377"/>
    </source>
</evidence>
<dbReference type="EMBL" id="QRAL01000016">
    <property type="protein sequence ID" value="RSU55784.1"/>
    <property type="molecule type" value="Genomic_DNA"/>
</dbReference>
<dbReference type="Proteomes" id="UP000515377">
    <property type="component" value="Chromosome"/>
</dbReference>
<proteinExistence type="predicted"/>
<feature type="compositionally biased region" description="Basic and acidic residues" evidence="1">
    <location>
        <begin position="71"/>
        <end position="80"/>
    </location>
</feature>